<accession>A0A1B0CRK3</accession>
<dbReference type="AlphaFoldDB" id="A0A1B0CRK3"/>
<dbReference type="GO" id="GO:0005506">
    <property type="term" value="F:iron ion binding"/>
    <property type="evidence" value="ECO:0007669"/>
    <property type="project" value="InterPro"/>
</dbReference>
<comment type="cofactor">
    <cofactor evidence="1">
        <name>heme</name>
        <dbReference type="ChEBI" id="CHEBI:30413"/>
    </cofactor>
</comment>
<dbReference type="Pfam" id="PF00067">
    <property type="entry name" value="p450"/>
    <property type="match status" value="1"/>
</dbReference>
<name>A0A1B0CRK3_LUTLO</name>
<dbReference type="PANTHER" id="PTHR24292">
    <property type="entry name" value="CYTOCHROME P450"/>
    <property type="match status" value="1"/>
</dbReference>
<keyword evidence="13 14" id="KW-0472">Membrane</keyword>
<dbReference type="EMBL" id="AJWK01024885">
    <property type="status" value="NOT_ANNOTATED_CDS"/>
    <property type="molecule type" value="Genomic_DNA"/>
</dbReference>
<keyword evidence="12" id="KW-0503">Monooxygenase</keyword>
<dbReference type="VEuPathDB" id="VectorBase:LLONM1_000886"/>
<dbReference type="InterPro" id="IPR050476">
    <property type="entry name" value="Insect_CytP450_Detox"/>
</dbReference>
<evidence type="ECO:0000256" key="6">
    <source>
        <dbReference type="ARBA" id="ARBA00022617"/>
    </source>
</evidence>
<dbReference type="VEuPathDB" id="VectorBase:LLOJ007501"/>
<keyword evidence="16" id="KW-1185">Reference proteome</keyword>
<dbReference type="GO" id="GO:0004497">
    <property type="term" value="F:monooxygenase activity"/>
    <property type="evidence" value="ECO:0007669"/>
    <property type="project" value="UniProtKB-KW"/>
</dbReference>
<keyword evidence="11" id="KW-0408">Iron</keyword>
<evidence type="ECO:0000256" key="8">
    <source>
        <dbReference type="ARBA" id="ARBA00022824"/>
    </source>
</evidence>
<evidence type="ECO:0000256" key="1">
    <source>
        <dbReference type="ARBA" id="ARBA00001971"/>
    </source>
</evidence>
<evidence type="ECO:0000256" key="9">
    <source>
        <dbReference type="ARBA" id="ARBA00022848"/>
    </source>
</evidence>
<comment type="function">
    <text evidence="2">May be involved in the metabolism of insect hormones and in the breakdown of synthetic insecticides.</text>
</comment>
<evidence type="ECO:0000256" key="3">
    <source>
        <dbReference type="ARBA" id="ARBA00004174"/>
    </source>
</evidence>
<dbReference type="EMBL" id="AJWK01024878">
    <property type="status" value="NOT_ANNOTATED_CDS"/>
    <property type="molecule type" value="Genomic_DNA"/>
</dbReference>
<evidence type="ECO:0000256" key="12">
    <source>
        <dbReference type="ARBA" id="ARBA00023033"/>
    </source>
</evidence>
<dbReference type="Gene3D" id="1.10.630.10">
    <property type="entry name" value="Cytochrome P450"/>
    <property type="match status" value="1"/>
</dbReference>
<keyword evidence="9" id="KW-0492">Microsome</keyword>
<keyword evidence="7" id="KW-0479">Metal-binding</keyword>
<dbReference type="GO" id="GO:0016705">
    <property type="term" value="F:oxidoreductase activity, acting on paired donors, with incorporation or reduction of molecular oxygen"/>
    <property type="evidence" value="ECO:0007669"/>
    <property type="project" value="InterPro"/>
</dbReference>
<evidence type="ECO:0000313" key="16">
    <source>
        <dbReference type="Proteomes" id="UP000092461"/>
    </source>
</evidence>
<keyword evidence="14" id="KW-1133">Transmembrane helix</keyword>
<evidence type="ECO:0000256" key="13">
    <source>
        <dbReference type="ARBA" id="ARBA00023136"/>
    </source>
</evidence>
<comment type="similarity">
    <text evidence="5">Belongs to the cytochrome P450 family.</text>
</comment>
<evidence type="ECO:0000256" key="5">
    <source>
        <dbReference type="ARBA" id="ARBA00010617"/>
    </source>
</evidence>
<keyword evidence="6" id="KW-0349">Heme</keyword>
<keyword evidence="10" id="KW-0560">Oxidoreductase</keyword>
<dbReference type="InterPro" id="IPR001128">
    <property type="entry name" value="Cyt_P450"/>
</dbReference>
<dbReference type="EMBL" id="AJWK01024879">
    <property type="status" value="NOT_ANNOTATED_CDS"/>
    <property type="molecule type" value="Genomic_DNA"/>
</dbReference>
<evidence type="ECO:0000256" key="4">
    <source>
        <dbReference type="ARBA" id="ARBA00004406"/>
    </source>
</evidence>
<dbReference type="Proteomes" id="UP000092461">
    <property type="component" value="Unassembled WGS sequence"/>
</dbReference>
<dbReference type="EMBL" id="AJWK01024877">
    <property type="status" value="NOT_ANNOTATED_CDS"/>
    <property type="molecule type" value="Genomic_DNA"/>
</dbReference>
<dbReference type="EMBL" id="AJWK01024881">
    <property type="status" value="NOT_ANNOTATED_CDS"/>
    <property type="molecule type" value="Genomic_DNA"/>
</dbReference>
<dbReference type="EnsemblMetazoa" id="LLOJ007501-RA">
    <property type="protein sequence ID" value="LLOJ007501-PA"/>
    <property type="gene ID" value="LLOJ007501"/>
</dbReference>
<organism evidence="15 16">
    <name type="scientific">Lutzomyia longipalpis</name>
    <name type="common">Sand fly</name>
    <dbReference type="NCBI Taxonomy" id="7200"/>
    <lineage>
        <taxon>Eukaryota</taxon>
        <taxon>Metazoa</taxon>
        <taxon>Ecdysozoa</taxon>
        <taxon>Arthropoda</taxon>
        <taxon>Hexapoda</taxon>
        <taxon>Insecta</taxon>
        <taxon>Pterygota</taxon>
        <taxon>Neoptera</taxon>
        <taxon>Endopterygota</taxon>
        <taxon>Diptera</taxon>
        <taxon>Nematocera</taxon>
        <taxon>Psychodoidea</taxon>
        <taxon>Psychodidae</taxon>
        <taxon>Lutzomyia</taxon>
        <taxon>Lutzomyia</taxon>
    </lineage>
</organism>
<evidence type="ECO:0000256" key="2">
    <source>
        <dbReference type="ARBA" id="ARBA00003690"/>
    </source>
</evidence>
<dbReference type="EMBL" id="AJWK01024883">
    <property type="status" value="NOT_ANNOTATED_CDS"/>
    <property type="molecule type" value="Genomic_DNA"/>
</dbReference>
<dbReference type="GO" id="GO:0005789">
    <property type="term" value="C:endoplasmic reticulum membrane"/>
    <property type="evidence" value="ECO:0007669"/>
    <property type="project" value="UniProtKB-SubCell"/>
</dbReference>
<dbReference type="InterPro" id="IPR036396">
    <property type="entry name" value="Cyt_P450_sf"/>
</dbReference>
<evidence type="ECO:0000256" key="14">
    <source>
        <dbReference type="SAM" id="Phobius"/>
    </source>
</evidence>
<keyword evidence="14" id="KW-0812">Transmembrane</keyword>
<dbReference type="EMBL" id="AJWK01024880">
    <property type="status" value="NOT_ANNOTATED_CDS"/>
    <property type="molecule type" value="Genomic_DNA"/>
</dbReference>
<dbReference type="EMBL" id="AJWK01024876">
    <property type="status" value="NOT_ANNOTATED_CDS"/>
    <property type="molecule type" value="Genomic_DNA"/>
</dbReference>
<dbReference type="EMBL" id="AJWK01024882">
    <property type="status" value="NOT_ANNOTATED_CDS"/>
    <property type="molecule type" value="Genomic_DNA"/>
</dbReference>
<evidence type="ECO:0000256" key="7">
    <source>
        <dbReference type="ARBA" id="ARBA00022723"/>
    </source>
</evidence>
<feature type="transmembrane region" description="Helical" evidence="14">
    <location>
        <begin position="38"/>
        <end position="57"/>
    </location>
</feature>
<reference evidence="15" key="1">
    <citation type="submission" date="2020-05" db="UniProtKB">
        <authorList>
            <consortium name="EnsemblMetazoa"/>
        </authorList>
    </citation>
    <scope>IDENTIFICATION</scope>
    <source>
        <strain evidence="15">Jacobina</strain>
    </source>
</reference>
<dbReference type="GO" id="GO:0020037">
    <property type="term" value="F:heme binding"/>
    <property type="evidence" value="ECO:0007669"/>
    <property type="project" value="InterPro"/>
</dbReference>
<proteinExistence type="inferred from homology"/>
<dbReference type="EMBL" id="AJWK01024884">
    <property type="status" value="NOT_ANNOTATED_CDS"/>
    <property type="molecule type" value="Genomic_DNA"/>
</dbReference>
<evidence type="ECO:0000313" key="15">
    <source>
        <dbReference type="EnsemblMetazoa" id="LLOJ007501-PA"/>
    </source>
</evidence>
<protein>
    <recommendedName>
        <fullName evidence="17">Cytochrome</fullName>
    </recommendedName>
</protein>
<sequence length="196" mass="22514">MTVSAQHPGISRLNVINSGYFSDDNNLTSPSFEFSQTLPNSLVVIIGGSGFLIYSWSMRKFQYWKDRGIAYVEPEFPYGNTKGVSRDVRFSDILTSFYNRFSGREKFVGMYIFMRPIGMAIDPELVKKILVKDFHNFQDRGLYHNEKDDPLSGHLFTLEGEPWRVLRTKLSPTFTSGKIKMMFNIMVEVTSNTYGV</sequence>
<evidence type="ECO:0000256" key="10">
    <source>
        <dbReference type="ARBA" id="ARBA00023002"/>
    </source>
</evidence>
<dbReference type="SUPFAM" id="SSF48264">
    <property type="entry name" value="Cytochrome P450"/>
    <property type="match status" value="1"/>
</dbReference>
<dbReference type="PANTHER" id="PTHR24292:SF54">
    <property type="entry name" value="CYP9F3-RELATED"/>
    <property type="match status" value="1"/>
</dbReference>
<evidence type="ECO:0008006" key="17">
    <source>
        <dbReference type="Google" id="ProtNLM"/>
    </source>
</evidence>
<comment type="subcellular location">
    <subcellularLocation>
        <location evidence="4">Endoplasmic reticulum membrane</location>
        <topology evidence="4">Peripheral membrane protein</topology>
    </subcellularLocation>
    <subcellularLocation>
        <location evidence="3">Microsome membrane</location>
        <topology evidence="3">Peripheral membrane protein</topology>
    </subcellularLocation>
</comment>
<evidence type="ECO:0000256" key="11">
    <source>
        <dbReference type="ARBA" id="ARBA00023004"/>
    </source>
</evidence>
<keyword evidence="8" id="KW-0256">Endoplasmic reticulum</keyword>